<gene>
    <name evidence="2" type="ORF">ACFFVD_04410</name>
</gene>
<keyword evidence="1" id="KW-0472">Membrane</keyword>
<protein>
    <recommendedName>
        <fullName evidence="4">Glutaredoxin domain-containing protein</fullName>
    </recommendedName>
</protein>
<accession>A0ABV5JMT6</accession>
<dbReference type="RefSeq" id="WP_182633643.1">
    <property type="nucleotide sequence ID" value="NZ_JAALDM010000327.1"/>
</dbReference>
<dbReference type="PROSITE" id="PS51257">
    <property type="entry name" value="PROKAR_LIPOPROTEIN"/>
    <property type="match status" value="1"/>
</dbReference>
<evidence type="ECO:0000256" key="1">
    <source>
        <dbReference type="SAM" id="Phobius"/>
    </source>
</evidence>
<dbReference type="Proteomes" id="UP001589700">
    <property type="component" value="Unassembled WGS sequence"/>
</dbReference>
<feature type="transmembrane region" description="Helical" evidence="1">
    <location>
        <begin position="41"/>
        <end position="58"/>
    </location>
</feature>
<evidence type="ECO:0000313" key="3">
    <source>
        <dbReference type="Proteomes" id="UP001589700"/>
    </source>
</evidence>
<feature type="transmembrane region" description="Helical" evidence="1">
    <location>
        <begin position="12"/>
        <end position="35"/>
    </location>
</feature>
<evidence type="ECO:0008006" key="4">
    <source>
        <dbReference type="Google" id="ProtNLM"/>
    </source>
</evidence>
<evidence type="ECO:0000313" key="2">
    <source>
        <dbReference type="EMBL" id="MFB9259037.1"/>
    </source>
</evidence>
<keyword evidence="1" id="KW-0812">Transmembrane</keyword>
<dbReference type="EMBL" id="JBHMDY010000002">
    <property type="protein sequence ID" value="MFB9259037.1"/>
    <property type="molecule type" value="Genomic_DNA"/>
</dbReference>
<comment type="caution">
    <text evidence="2">The sequence shown here is derived from an EMBL/GenBank/DDBJ whole genome shotgun (WGS) entry which is preliminary data.</text>
</comment>
<dbReference type="Gene3D" id="3.40.30.10">
    <property type="entry name" value="Glutaredoxin"/>
    <property type="match status" value="1"/>
</dbReference>
<name>A0ABV5JMT6_9ACTN</name>
<keyword evidence="3" id="KW-1185">Reference proteome</keyword>
<proteinExistence type="predicted"/>
<reference evidence="2 3" key="1">
    <citation type="submission" date="2024-09" db="EMBL/GenBank/DDBJ databases">
        <authorList>
            <person name="Sun Q."/>
            <person name="Mori K."/>
        </authorList>
    </citation>
    <scope>NUCLEOTIDE SEQUENCE [LARGE SCALE GENOMIC DNA]</scope>
    <source>
        <strain evidence="2 3">CCM 7659</strain>
    </source>
</reference>
<keyword evidence="1" id="KW-1133">Transmembrane helix</keyword>
<organism evidence="2 3">
    <name type="scientific">Dietzia aerolata</name>
    <dbReference type="NCBI Taxonomy" id="595984"/>
    <lineage>
        <taxon>Bacteria</taxon>
        <taxon>Bacillati</taxon>
        <taxon>Actinomycetota</taxon>
        <taxon>Actinomycetes</taxon>
        <taxon>Mycobacteriales</taxon>
        <taxon>Dietziaceae</taxon>
        <taxon>Dietzia</taxon>
    </lineage>
</organism>
<sequence>MTHPFARVGRELVPGHWFGSAAVLALGCAIALTLVGFGHSVALAAVVFVALAVVAVWNSPLRVTGHEPLDAVRSRAALENTVVVLWRPGCAYSSALRRRATREGLKVHWVNIWRDEDAYELCRSINRGSEETPTAVVLDPRQRGPVVIPASVPGIREATGTRALRSGRDSRR</sequence>